<dbReference type="RefSeq" id="WP_117823388.1">
    <property type="nucleotide sequence ID" value="NZ_JACOOX010000006.1"/>
</dbReference>
<gene>
    <name evidence="2" type="ORF">H8S09_11600</name>
</gene>
<name>A0A8I0DVJ2_9FIRM</name>
<sequence>MQHTVKKNRATRIAYRMVGVFFVVIGAAFILLMIKSHGSTGGRIFKLAFGLALGVYGLVLVKSSFRKSAFDLTYHFEDDELIIEKGKKSYHTPYEKITNVNLVIPDPHLPYYILKIDIGKEQFVLPFSGKREKCDAIYYHLLKKMGIYQESETERR</sequence>
<dbReference type="AlphaFoldDB" id="A0A8I0DVJ2"/>
<evidence type="ECO:0000313" key="2">
    <source>
        <dbReference type="EMBL" id="MBC5663507.1"/>
    </source>
</evidence>
<comment type="caution">
    <text evidence="2">The sequence shown here is derived from an EMBL/GenBank/DDBJ whole genome shotgun (WGS) entry which is preliminary data.</text>
</comment>
<keyword evidence="3" id="KW-1185">Reference proteome</keyword>
<organism evidence="2 3">
    <name type="scientific">Coprococcus hominis</name>
    <name type="common">ex Liu et al. 2022</name>
    <dbReference type="NCBI Taxonomy" id="2763039"/>
    <lineage>
        <taxon>Bacteria</taxon>
        <taxon>Bacillati</taxon>
        <taxon>Bacillota</taxon>
        <taxon>Clostridia</taxon>
        <taxon>Lachnospirales</taxon>
        <taxon>Lachnospiraceae</taxon>
        <taxon>Coprococcus</taxon>
    </lineage>
</organism>
<feature type="transmembrane region" description="Helical" evidence="1">
    <location>
        <begin position="13"/>
        <end position="32"/>
    </location>
</feature>
<evidence type="ECO:0000313" key="3">
    <source>
        <dbReference type="Proteomes" id="UP000615234"/>
    </source>
</evidence>
<keyword evidence="1" id="KW-1133">Transmembrane helix</keyword>
<feature type="transmembrane region" description="Helical" evidence="1">
    <location>
        <begin position="44"/>
        <end position="61"/>
    </location>
</feature>
<evidence type="ECO:0000256" key="1">
    <source>
        <dbReference type="SAM" id="Phobius"/>
    </source>
</evidence>
<dbReference type="EMBL" id="JACOOX010000006">
    <property type="protein sequence ID" value="MBC5663507.1"/>
    <property type="molecule type" value="Genomic_DNA"/>
</dbReference>
<protein>
    <submittedName>
        <fullName evidence="2">Uncharacterized protein</fullName>
    </submittedName>
</protein>
<reference evidence="2 3" key="1">
    <citation type="submission" date="2020-08" db="EMBL/GenBank/DDBJ databases">
        <title>Genome public.</title>
        <authorList>
            <person name="Liu C."/>
            <person name="Sun Q."/>
        </authorList>
    </citation>
    <scope>NUCLEOTIDE SEQUENCE [LARGE SCALE GENOMIC DNA]</scope>
    <source>
        <strain evidence="2 3">NSJ-10</strain>
    </source>
</reference>
<keyword evidence="1" id="KW-0472">Membrane</keyword>
<dbReference type="Proteomes" id="UP000615234">
    <property type="component" value="Unassembled WGS sequence"/>
</dbReference>
<accession>A0A8I0DVJ2</accession>
<keyword evidence="1" id="KW-0812">Transmembrane</keyword>
<proteinExistence type="predicted"/>